<accession>A0A8X6U8C8</accession>
<gene>
    <name evidence="1" type="primary">AVEN_71179_1</name>
    <name evidence="1" type="ORF">NPIL_333941</name>
</gene>
<dbReference type="AlphaFoldDB" id="A0A8X6U8C8"/>
<name>A0A8X6U8C8_NEPPI</name>
<evidence type="ECO:0000313" key="2">
    <source>
        <dbReference type="Proteomes" id="UP000887013"/>
    </source>
</evidence>
<evidence type="ECO:0000313" key="1">
    <source>
        <dbReference type="EMBL" id="GFU03121.1"/>
    </source>
</evidence>
<proteinExistence type="predicted"/>
<dbReference type="OrthoDB" id="6513340at2759"/>
<sequence>MRCLEGRKRNQRKMKVFAIEVSDMHRIYSRSFEDLSEQKLCGLIPKINDKKILTDLKKRKITLSDSVCDATEIDLLIGADVMGKLLTENIVELDSGLTAVESLLGWTVIGKQNFRVKDNFMTTVSMHVGRIPLHELWKLEVLVISDPTGTDKIENDLSDYKEKIKILPSGGYEVELPWKYDSIN</sequence>
<dbReference type="EMBL" id="BMAW01027637">
    <property type="protein sequence ID" value="GFU03121.1"/>
    <property type="molecule type" value="Genomic_DNA"/>
</dbReference>
<reference evidence="1" key="1">
    <citation type="submission" date="2020-08" db="EMBL/GenBank/DDBJ databases">
        <title>Multicomponent nature underlies the extraordinary mechanical properties of spider dragline silk.</title>
        <authorList>
            <person name="Kono N."/>
            <person name="Nakamura H."/>
            <person name="Mori M."/>
            <person name="Yoshida Y."/>
            <person name="Ohtoshi R."/>
            <person name="Malay A.D."/>
            <person name="Moran D.A.P."/>
            <person name="Tomita M."/>
            <person name="Numata K."/>
            <person name="Arakawa K."/>
        </authorList>
    </citation>
    <scope>NUCLEOTIDE SEQUENCE</scope>
</reference>
<comment type="caution">
    <text evidence="1">The sequence shown here is derived from an EMBL/GenBank/DDBJ whole genome shotgun (WGS) entry which is preliminary data.</text>
</comment>
<organism evidence="1 2">
    <name type="scientific">Nephila pilipes</name>
    <name type="common">Giant wood spider</name>
    <name type="synonym">Nephila maculata</name>
    <dbReference type="NCBI Taxonomy" id="299642"/>
    <lineage>
        <taxon>Eukaryota</taxon>
        <taxon>Metazoa</taxon>
        <taxon>Ecdysozoa</taxon>
        <taxon>Arthropoda</taxon>
        <taxon>Chelicerata</taxon>
        <taxon>Arachnida</taxon>
        <taxon>Araneae</taxon>
        <taxon>Araneomorphae</taxon>
        <taxon>Entelegynae</taxon>
        <taxon>Araneoidea</taxon>
        <taxon>Nephilidae</taxon>
        <taxon>Nephila</taxon>
    </lineage>
</organism>
<dbReference type="Proteomes" id="UP000887013">
    <property type="component" value="Unassembled WGS sequence"/>
</dbReference>
<keyword evidence="2" id="KW-1185">Reference proteome</keyword>
<protein>
    <submittedName>
        <fullName evidence="1">DUF1758 domain-containing protein</fullName>
    </submittedName>
</protein>